<evidence type="ECO:0000313" key="1">
    <source>
        <dbReference type="EMBL" id="KAL3536596.1"/>
    </source>
</evidence>
<keyword evidence="2" id="KW-1185">Reference proteome</keyword>
<dbReference type="InterPro" id="IPR012337">
    <property type="entry name" value="RNaseH-like_sf"/>
</dbReference>
<dbReference type="InterPro" id="IPR052035">
    <property type="entry name" value="ZnF_BED_domain_contain"/>
</dbReference>
<accession>A0ABD3AZI1</accession>
<dbReference type="PANTHER" id="PTHR46481:SF8">
    <property type="entry name" value="ZINC FINGER BED DOMAIN-CONTAINING PROTEIN RICESLEEPER 1-LIKE"/>
    <property type="match status" value="1"/>
</dbReference>
<proteinExistence type="predicted"/>
<name>A0ABD3AZI1_9GENT</name>
<dbReference type="SUPFAM" id="SSF53098">
    <property type="entry name" value="Ribonuclease H-like"/>
    <property type="match status" value="1"/>
</dbReference>
<comment type="caution">
    <text evidence="1">The sequence shown here is derived from an EMBL/GenBank/DDBJ whole genome shotgun (WGS) entry which is preliminary data.</text>
</comment>
<organism evidence="1 2">
    <name type="scientific">Cinchona calisaya</name>
    <dbReference type="NCBI Taxonomy" id="153742"/>
    <lineage>
        <taxon>Eukaryota</taxon>
        <taxon>Viridiplantae</taxon>
        <taxon>Streptophyta</taxon>
        <taxon>Embryophyta</taxon>
        <taxon>Tracheophyta</taxon>
        <taxon>Spermatophyta</taxon>
        <taxon>Magnoliopsida</taxon>
        <taxon>eudicotyledons</taxon>
        <taxon>Gunneridae</taxon>
        <taxon>Pentapetalae</taxon>
        <taxon>asterids</taxon>
        <taxon>lamiids</taxon>
        <taxon>Gentianales</taxon>
        <taxon>Rubiaceae</taxon>
        <taxon>Cinchonoideae</taxon>
        <taxon>Cinchoneae</taxon>
        <taxon>Cinchona</taxon>
    </lineage>
</organism>
<dbReference type="PANTHER" id="PTHR46481">
    <property type="entry name" value="ZINC FINGER BED DOMAIN-CONTAINING PROTEIN 4"/>
    <property type="match status" value="1"/>
</dbReference>
<sequence length="119" mass="13968">MIILDDLPFKFVDREGFKQFCQELQPRFRLPSRPTLTRDCYALFLAEKKNLKDFFKKLSSRVCLTTNTWTSIQNLNYMCLTAHFIYDNWTLHKKIINFCPITSHAGEVIGTAVKNCLLE</sequence>
<gene>
    <name evidence="1" type="ORF">ACH5RR_005057</name>
</gene>
<dbReference type="Proteomes" id="UP001630127">
    <property type="component" value="Unassembled WGS sequence"/>
</dbReference>
<dbReference type="EMBL" id="JBJUIK010000002">
    <property type="protein sequence ID" value="KAL3536596.1"/>
    <property type="molecule type" value="Genomic_DNA"/>
</dbReference>
<reference evidence="1 2" key="1">
    <citation type="submission" date="2024-11" db="EMBL/GenBank/DDBJ databases">
        <title>A near-complete genome assembly of Cinchona calisaya.</title>
        <authorList>
            <person name="Lian D.C."/>
            <person name="Zhao X.W."/>
            <person name="Wei L."/>
        </authorList>
    </citation>
    <scope>NUCLEOTIDE SEQUENCE [LARGE SCALE GENOMIC DNA]</scope>
    <source>
        <tissue evidence="1">Nenye</tissue>
    </source>
</reference>
<dbReference type="SUPFAM" id="SSF140996">
    <property type="entry name" value="Hermes dimerisation domain"/>
    <property type="match status" value="1"/>
</dbReference>
<evidence type="ECO:0008006" key="3">
    <source>
        <dbReference type="Google" id="ProtNLM"/>
    </source>
</evidence>
<protein>
    <recommendedName>
        <fullName evidence="3">Transposase</fullName>
    </recommendedName>
</protein>
<dbReference type="AlphaFoldDB" id="A0ABD3AZI1"/>
<evidence type="ECO:0000313" key="2">
    <source>
        <dbReference type="Proteomes" id="UP001630127"/>
    </source>
</evidence>